<gene>
    <name evidence="2" type="ORF">SPIL2461_LOCUS1409</name>
</gene>
<protein>
    <submittedName>
        <fullName evidence="2">Uncharacterized protein</fullName>
    </submittedName>
</protein>
<sequence>ELAAKGRKQRKQAAASPPKVGLGWATIRFDGVKVRSSKSSDGTVVRTLNEGHRVLVAEVCTKSVRIEIPNCGWIKLQKHSEPVLHQEAYEVRQPGEASATTQLVTSVLERLGAGREKPAEETQQQDHENLQGDTEQGQQ</sequence>
<comment type="caution">
    <text evidence="2">The sequence shown here is derived from an EMBL/GenBank/DDBJ whole genome shotgun (WGS) entry which is preliminary data.</text>
</comment>
<evidence type="ECO:0000313" key="3">
    <source>
        <dbReference type="Proteomes" id="UP000649617"/>
    </source>
</evidence>
<reference evidence="2" key="1">
    <citation type="submission" date="2021-02" db="EMBL/GenBank/DDBJ databases">
        <authorList>
            <person name="Dougan E. K."/>
            <person name="Rhodes N."/>
            <person name="Thang M."/>
            <person name="Chan C."/>
        </authorList>
    </citation>
    <scope>NUCLEOTIDE SEQUENCE</scope>
</reference>
<keyword evidence="3" id="KW-1185">Reference proteome</keyword>
<dbReference type="AlphaFoldDB" id="A0A812J046"/>
<organism evidence="2 3">
    <name type="scientific">Symbiodinium pilosum</name>
    <name type="common">Dinoflagellate</name>
    <dbReference type="NCBI Taxonomy" id="2952"/>
    <lineage>
        <taxon>Eukaryota</taxon>
        <taxon>Sar</taxon>
        <taxon>Alveolata</taxon>
        <taxon>Dinophyceae</taxon>
        <taxon>Suessiales</taxon>
        <taxon>Symbiodiniaceae</taxon>
        <taxon>Symbiodinium</taxon>
    </lineage>
</organism>
<dbReference type="OrthoDB" id="444625at2759"/>
<evidence type="ECO:0000256" key="1">
    <source>
        <dbReference type="SAM" id="MobiDB-lite"/>
    </source>
</evidence>
<evidence type="ECO:0000313" key="2">
    <source>
        <dbReference type="EMBL" id="CAE7189318.1"/>
    </source>
</evidence>
<feature type="non-terminal residue" evidence="2">
    <location>
        <position position="139"/>
    </location>
</feature>
<dbReference type="Proteomes" id="UP000649617">
    <property type="component" value="Unassembled WGS sequence"/>
</dbReference>
<proteinExistence type="predicted"/>
<feature type="compositionally biased region" description="Basic and acidic residues" evidence="1">
    <location>
        <begin position="112"/>
        <end position="130"/>
    </location>
</feature>
<feature type="non-terminal residue" evidence="2">
    <location>
        <position position="1"/>
    </location>
</feature>
<accession>A0A812J046</accession>
<name>A0A812J046_SYMPI</name>
<dbReference type="EMBL" id="CAJNIZ010001359">
    <property type="protein sequence ID" value="CAE7189318.1"/>
    <property type="molecule type" value="Genomic_DNA"/>
</dbReference>
<feature type="region of interest" description="Disordered" evidence="1">
    <location>
        <begin position="110"/>
        <end position="139"/>
    </location>
</feature>